<protein>
    <submittedName>
        <fullName evidence="2">U3 small nucleolar RNA-associated protein 21 (UTP21)</fullName>
    </submittedName>
</protein>
<proteinExistence type="predicted"/>
<feature type="domain" description="WDR36/Utp21 N-terminal" evidence="1">
    <location>
        <begin position="36"/>
        <end position="284"/>
    </location>
</feature>
<organism evidence="2 3">
    <name type="scientific">Vairimorpha necatrix</name>
    <dbReference type="NCBI Taxonomy" id="6039"/>
    <lineage>
        <taxon>Eukaryota</taxon>
        <taxon>Fungi</taxon>
        <taxon>Fungi incertae sedis</taxon>
        <taxon>Microsporidia</taxon>
        <taxon>Nosematidae</taxon>
        <taxon>Vairimorpha</taxon>
    </lineage>
</organism>
<dbReference type="PANTHER" id="PTHR22840">
    <property type="entry name" value="WD REPEAT-CONTAINING PROTEIN 36"/>
    <property type="match status" value="1"/>
</dbReference>
<dbReference type="Pfam" id="PF25171">
    <property type="entry name" value="Beta-prop_WDR36-Utp21_1st"/>
    <property type="match status" value="1"/>
</dbReference>
<dbReference type="KEGG" id="vnx:VNE69_05183"/>
<dbReference type="GeneID" id="90541407"/>
<reference evidence="2" key="1">
    <citation type="journal article" date="2024" name="BMC Genomics">
        <title>Functional annotation of a divergent genome using sequence and structure-based similarity.</title>
        <authorList>
            <person name="Svedberg D."/>
            <person name="Winiger R.R."/>
            <person name="Berg A."/>
            <person name="Sharma H."/>
            <person name="Tellgren-Roth C."/>
            <person name="Debrunner-Vossbrinck B.A."/>
            <person name="Vossbrinck C.R."/>
            <person name="Barandun J."/>
        </authorList>
    </citation>
    <scope>NUCLEOTIDE SEQUENCE</scope>
    <source>
        <strain evidence="2">Illinois isolate</strain>
    </source>
</reference>
<dbReference type="GO" id="GO:0034388">
    <property type="term" value="C:Pwp2p-containing subcomplex of 90S preribosome"/>
    <property type="evidence" value="ECO:0007669"/>
    <property type="project" value="TreeGrafter"/>
</dbReference>
<dbReference type="PANTHER" id="PTHR22840:SF12">
    <property type="entry name" value="WD REPEAT-CONTAINING PROTEIN 36"/>
    <property type="match status" value="1"/>
</dbReference>
<dbReference type="InterPro" id="IPR059157">
    <property type="entry name" value="WDR36-Utp21_N"/>
</dbReference>
<name>A0AAX4JCC8_9MICR</name>
<dbReference type="InterPro" id="IPR036322">
    <property type="entry name" value="WD40_repeat_dom_sf"/>
</dbReference>
<dbReference type="AlphaFoldDB" id="A0AAX4JCC8"/>
<accession>A0AAX4JCC8</accession>
<sequence>MINSLVYKYYRSLNCKIQNDFLIDKLGSTNIFILQTDNSFAIYDIEKLNTLFIGPYISEMNDMYFYGDILYITSNEKLLLYKRGVLIYTLKYEEKIKYVRRLGNILFVVFLSGQMNIYDILLTYSEDMALNCHTEEIGRLEDVINIHHPMTYINKFVVEQKDQIIIYNFIKKKIVYQLKNIQPGYIKIIDTKTIDLIGVLYEDKIDIINLKQDKILYTLDISTELKNQKNFINLDFSDDKLLYVKDETLHVFDLMNKYKILSKDGVQNAKFIDNQYLLVSTGTEISICDINNSKINIIKNKILNVPEIRGLDVINNKNIVIISDNSVIRYNLYNDNDTMKIEINKHSTILDKFNDNKNSTKLEKFSVDKNNVVCYKYNTLYRVDLLNNRSETLLRHKIGNMSLYRDRVLFLTEKCNIMNINSKLIHYKLDKRYENVRYHKDYVISYTDNKVNVLNYITKKEYEIEISDIIKIDIKEEFVCIQTKSSLLFYNFDETVYFRKYSISNILDWDINNKTLCILQESKVLIYEIISNLLIDEISTKSKMKFIRFSRDNFFIVLVSEIDEILLLCTKVYQVDQYDHFEDNINLDMLNLESNPVSANWNINEIFNIKYNEFSINDLLDDIIFNLEDDYIRYNLLLNKVLKKYYKEIDKGKLREIYEKYIVISDKYTENYIRCIKY</sequence>
<gene>
    <name evidence="2" type="ORF">VNE69_05183</name>
</gene>
<dbReference type="InterPro" id="IPR015943">
    <property type="entry name" value="WD40/YVTN_repeat-like_dom_sf"/>
</dbReference>
<dbReference type="RefSeq" id="XP_065329739.1">
    <property type="nucleotide sequence ID" value="XM_065473667.1"/>
</dbReference>
<keyword evidence="3" id="KW-1185">Reference proteome</keyword>
<dbReference type="SUPFAM" id="SSF50969">
    <property type="entry name" value="YVTN repeat-like/Quinoprotein amine dehydrogenase"/>
    <property type="match status" value="1"/>
</dbReference>
<dbReference type="EMBL" id="CP142730">
    <property type="protein sequence ID" value="WUR03594.1"/>
    <property type="molecule type" value="Genomic_DNA"/>
</dbReference>
<dbReference type="Proteomes" id="UP001334084">
    <property type="component" value="Chromosome 5"/>
</dbReference>
<dbReference type="Gene3D" id="2.130.10.10">
    <property type="entry name" value="YVTN repeat-like/Quinoprotein amine dehydrogenase"/>
    <property type="match status" value="1"/>
</dbReference>
<evidence type="ECO:0000259" key="1">
    <source>
        <dbReference type="Pfam" id="PF25171"/>
    </source>
</evidence>
<dbReference type="GO" id="GO:0006364">
    <property type="term" value="P:rRNA processing"/>
    <property type="evidence" value="ECO:0007669"/>
    <property type="project" value="TreeGrafter"/>
</dbReference>
<evidence type="ECO:0000313" key="3">
    <source>
        <dbReference type="Proteomes" id="UP001334084"/>
    </source>
</evidence>
<evidence type="ECO:0000313" key="2">
    <source>
        <dbReference type="EMBL" id="WUR03594.1"/>
    </source>
</evidence>
<dbReference type="GO" id="GO:0032040">
    <property type="term" value="C:small-subunit processome"/>
    <property type="evidence" value="ECO:0007669"/>
    <property type="project" value="TreeGrafter"/>
</dbReference>
<dbReference type="InterPro" id="IPR011044">
    <property type="entry name" value="Quino_amine_DH_bsu"/>
</dbReference>
<dbReference type="SUPFAM" id="SSF50978">
    <property type="entry name" value="WD40 repeat-like"/>
    <property type="match status" value="1"/>
</dbReference>